<dbReference type="InterPro" id="IPR010730">
    <property type="entry name" value="HET"/>
</dbReference>
<proteinExistence type="predicted"/>
<organism evidence="2 3">
    <name type="scientific">Phaeosphaeria nodorum (strain SN15 / ATCC MYA-4574 / FGSC 10173)</name>
    <name type="common">Glume blotch fungus</name>
    <name type="synonym">Parastagonospora nodorum</name>
    <dbReference type="NCBI Taxonomy" id="321614"/>
    <lineage>
        <taxon>Eukaryota</taxon>
        <taxon>Fungi</taxon>
        <taxon>Dikarya</taxon>
        <taxon>Ascomycota</taxon>
        <taxon>Pezizomycotina</taxon>
        <taxon>Dothideomycetes</taxon>
        <taxon>Pleosporomycetidae</taxon>
        <taxon>Pleosporales</taxon>
        <taxon>Pleosporineae</taxon>
        <taxon>Phaeosphaeriaceae</taxon>
        <taxon>Parastagonospora</taxon>
    </lineage>
</organism>
<evidence type="ECO:0000313" key="3">
    <source>
        <dbReference type="Proteomes" id="UP000663193"/>
    </source>
</evidence>
<dbReference type="InterPro" id="IPR052895">
    <property type="entry name" value="HetReg/Transcr_Mod"/>
</dbReference>
<name>A0A7U2FHT4_PHANO</name>
<accession>A0A7U2FHT4</accession>
<reference evidence="3" key="1">
    <citation type="journal article" date="2021" name="BMC Genomics">
        <title>Chromosome-level genome assembly and manually-curated proteome of model necrotroph Parastagonospora nodorum Sn15 reveals a genome-wide trove of candidate effector homologs, and redundancy of virulence-related functions within an accessory chromosome.</title>
        <authorList>
            <person name="Bertazzoni S."/>
            <person name="Jones D.A.B."/>
            <person name="Phan H.T."/>
            <person name="Tan K.-C."/>
            <person name="Hane J.K."/>
        </authorList>
    </citation>
    <scope>NUCLEOTIDE SEQUENCE [LARGE SCALE GENOMIC DNA]</scope>
    <source>
        <strain evidence="3">SN15 / ATCC MYA-4574 / FGSC 10173)</strain>
    </source>
</reference>
<evidence type="ECO:0000259" key="1">
    <source>
        <dbReference type="Pfam" id="PF06985"/>
    </source>
</evidence>
<dbReference type="OrthoDB" id="3773119at2759"/>
<sequence>MADIETNAPARPLPFVHSPLPDSETHIRLLEVLQGNFEHHVVCVMSAWPLDSAPPYSAISYTWGDPALTATITIDGRNMVVGQNCEYALQQTFAIEKKKKEKYVWVDAVCIDQNNIQERGHQVAIMGKVYSKAAQVFACVGPHAEDIEFLQIICRKKKNLLADILSAVHWYPWDAWFSLPQAGVWLGTRCLLSMSTSTKIRLRKASVAFLKRPYFRRVWILQELSMGTNVVVCCGSSLILASHVLALDVLLRCENRIDIGNRKGKIYDTIKVKYMKAVLSISRSCDSISCREENNATLEPWWEINPRRGCLVLATRGLEGRLHDLYNVMDHINEFECADARDKLYGILNLVHWSSGFTPTPDYQKSTFNVAVDALGSLKSMPSGRGALSWAQHIATIFEISPMDVAIKDRLRMRRNNALSSKPSVPNSRRPQFLEYYWSGDPIIDRGDQAPSRSLEGLCCSTSKTQNGKVELVDGDHMLCVLAPPQTTAGDWVITMGPTFTKYWDSTGLIVRSSGSSQYTIVGLARMTEHYSKIEQGEFFRLRWDPEDLLLLYLAAMEPDKLDIEELHSIQICGAKDSSFAVKEKWR</sequence>
<protein>
    <recommendedName>
        <fullName evidence="1">Heterokaryon incompatibility domain-containing protein</fullName>
    </recommendedName>
</protein>
<dbReference type="PANTHER" id="PTHR24148">
    <property type="entry name" value="ANKYRIN REPEAT DOMAIN-CONTAINING PROTEIN 39 HOMOLOG-RELATED"/>
    <property type="match status" value="1"/>
</dbReference>
<dbReference type="Pfam" id="PF06985">
    <property type="entry name" value="HET"/>
    <property type="match status" value="1"/>
</dbReference>
<keyword evidence="3" id="KW-1185">Reference proteome</keyword>
<feature type="domain" description="Heterokaryon incompatibility" evidence="1">
    <location>
        <begin position="56"/>
        <end position="223"/>
    </location>
</feature>
<dbReference type="Proteomes" id="UP000663193">
    <property type="component" value="Chromosome 15"/>
</dbReference>
<gene>
    <name evidence="2" type="ORF">JI435_101070</name>
</gene>
<evidence type="ECO:0000313" key="2">
    <source>
        <dbReference type="EMBL" id="QRD03325.1"/>
    </source>
</evidence>
<dbReference type="PANTHER" id="PTHR24148:SF73">
    <property type="entry name" value="HET DOMAIN PROTEIN (AFU_ORTHOLOGUE AFUA_8G01020)"/>
    <property type="match status" value="1"/>
</dbReference>
<dbReference type="AlphaFoldDB" id="A0A7U2FHT4"/>
<dbReference type="VEuPathDB" id="FungiDB:JI435_101070"/>
<dbReference type="EMBL" id="CP069037">
    <property type="protein sequence ID" value="QRD03325.1"/>
    <property type="molecule type" value="Genomic_DNA"/>
</dbReference>